<dbReference type="InterPro" id="IPR036890">
    <property type="entry name" value="HATPase_C_sf"/>
</dbReference>
<evidence type="ECO:0000259" key="4">
    <source>
        <dbReference type="SMART" id="SM00853"/>
    </source>
</evidence>
<dbReference type="CDD" id="cd16926">
    <property type="entry name" value="HATPase_MutL-MLH-PMS-like"/>
    <property type="match status" value="1"/>
</dbReference>
<dbReference type="InterPro" id="IPR020568">
    <property type="entry name" value="Ribosomal_Su5_D2-typ_SF"/>
</dbReference>
<dbReference type="Gene3D" id="3.30.1540.20">
    <property type="entry name" value="MutL, C-terminal domain, dimerisation subdomain"/>
    <property type="match status" value="1"/>
</dbReference>
<dbReference type="NCBIfam" id="TIGR00585">
    <property type="entry name" value="mutl"/>
    <property type="match status" value="1"/>
</dbReference>
<dbReference type="SUPFAM" id="SSF55874">
    <property type="entry name" value="ATPase domain of HSP90 chaperone/DNA topoisomerase II/histidine kinase"/>
    <property type="match status" value="1"/>
</dbReference>
<evidence type="ECO:0000313" key="6">
    <source>
        <dbReference type="EMBL" id="PVY94186.1"/>
    </source>
</evidence>
<dbReference type="Pfam" id="PF01119">
    <property type="entry name" value="DNA_mis_repair"/>
    <property type="match status" value="1"/>
</dbReference>
<dbReference type="Pfam" id="PF08676">
    <property type="entry name" value="MutL_C"/>
    <property type="match status" value="1"/>
</dbReference>
<protein>
    <submittedName>
        <fullName evidence="6">DNA mismatch repair protein MutL</fullName>
    </submittedName>
</protein>
<evidence type="ECO:0000256" key="3">
    <source>
        <dbReference type="ARBA" id="ARBA00023204"/>
    </source>
</evidence>
<reference evidence="6 7" key="1">
    <citation type="submission" date="2018-04" db="EMBL/GenBank/DDBJ databases">
        <title>Genomic Encyclopedia of Type Strains, Phase IV (KMG-IV): sequencing the most valuable type-strain genomes for metagenomic binning, comparative biology and taxonomic classification.</title>
        <authorList>
            <person name="Goeker M."/>
        </authorList>
    </citation>
    <scope>NUCLEOTIDE SEQUENCE [LARGE SCALE GENOMIC DNA]</scope>
    <source>
        <strain evidence="6 7">DSM 20705</strain>
    </source>
</reference>
<dbReference type="PANTHER" id="PTHR10073">
    <property type="entry name" value="DNA MISMATCH REPAIR PROTEIN MLH, PMS, MUTL"/>
    <property type="match status" value="1"/>
</dbReference>
<dbReference type="RefSeq" id="WP_116480252.1">
    <property type="nucleotide sequence ID" value="NZ_QEKV01000006.1"/>
</dbReference>
<comment type="similarity">
    <text evidence="1">Belongs to the DNA mismatch repair MutL/HexB family.</text>
</comment>
<dbReference type="InterPro" id="IPR014790">
    <property type="entry name" value="MutL_C"/>
</dbReference>
<sequence>MKKIIKLDNKTIENIAAGEIINRPVSIIKELVENSIDAGATDIVVEIKRGGKDYIRVTDNGSGIFDEDLPNVFKKHFTSKITNFEDLFSLDTRGFRGEALNSIQNVSEVSLSTKTHEENVGLNIKYSFGEFVSKGEAVTNYGTTIESSNLFKNMPVRRDFLASDRTEENQIISLIETMAVAYYSTSFRLISNGRTVINTSGSGNLKTTILEVYDLNTATKTIEIDKTFDDYKVYGLIGNSDNSTVGQNKSLLFVNGRITENKELEKLIDGIYYGIIPKNRRPVYFIFLTVPKNSVDVNIHPSKKFVKFNDFDKVKYLVESSIYEVLKSNKDVVSASSEESISFTVEDEEVNDEEISLENQQMDDAEDSVKNSPQNIKSSLNMDYYNIETAADDGNDYKFETDNDSDEIIDSDFQFEIPNMVVKKEEVIKNTETSIETLLPIDGMWNFNIPLGIVFNNYFLIENKPKNCMIVVNIKNAIERSLYDKINSDYANKSVGTQTVLEPFVYNYDRGTLEKIEENIEILSELGFDISIMGENTVVLHGVPSLISDKFIKSNFDDLVYTIEGGNNHKNITEKSLISSLSKIASNSSRLANVNEIKQILYDVLNSKNSLTSPQGKNIFTIVDEVRFIERLLHE</sequence>
<dbReference type="InterPro" id="IPR013507">
    <property type="entry name" value="DNA_mismatch_S5_2-like"/>
</dbReference>
<comment type="caution">
    <text evidence="6">The sequence shown here is derived from an EMBL/GenBank/DDBJ whole genome shotgun (WGS) entry which is preliminary data.</text>
</comment>
<dbReference type="GO" id="GO:0140664">
    <property type="term" value="F:ATP-dependent DNA damage sensor activity"/>
    <property type="evidence" value="ECO:0007669"/>
    <property type="project" value="InterPro"/>
</dbReference>
<dbReference type="InterPro" id="IPR014721">
    <property type="entry name" value="Ribsml_uS5_D2-typ_fold_subgr"/>
</dbReference>
<dbReference type="GO" id="GO:0030983">
    <property type="term" value="F:mismatched DNA binding"/>
    <property type="evidence" value="ECO:0007669"/>
    <property type="project" value="InterPro"/>
</dbReference>
<dbReference type="FunFam" id="3.30.565.10:FF:000003">
    <property type="entry name" value="DNA mismatch repair endonuclease MutL"/>
    <property type="match status" value="1"/>
</dbReference>
<evidence type="ECO:0000256" key="1">
    <source>
        <dbReference type="ARBA" id="ARBA00006082"/>
    </source>
</evidence>
<keyword evidence="2" id="KW-0227">DNA damage</keyword>
<dbReference type="InterPro" id="IPR037198">
    <property type="entry name" value="MutL_C_sf"/>
</dbReference>
<dbReference type="GO" id="GO:0016887">
    <property type="term" value="F:ATP hydrolysis activity"/>
    <property type="evidence" value="ECO:0007669"/>
    <property type="project" value="InterPro"/>
</dbReference>
<feature type="domain" description="MutL C-terminal dimerisation" evidence="4">
    <location>
        <begin position="450"/>
        <end position="591"/>
    </location>
</feature>
<evidence type="ECO:0000313" key="7">
    <source>
        <dbReference type="Proteomes" id="UP000245793"/>
    </source>
</evidence>
<dbReference type="Proteomes" id="UP000245793">
    <property type="component" value="Unassembled WGS sequence"/>
</dbReference>
<dbReference type="InterPro" id="IPR042120">
    <property type="entry name" value="MutL_C_dimsub"/>
</dbReference>
<dbReference type="SUPFAM" id="SSF118116">
    <property type="entry name" value="DNA mismatch repair protein MutL"/>
    <property type="match status" value="1"/>
</dbReference>
<dbReference type="PROSITE" id="PS00058">
    <property type="entry name" value="DNA_MISMATCH_REPAIR_1"/>
    <property type="match status" value="1"/>
</dbReference>
<dbReference type="SMART" id="SM01340">
    <property type="entry name" value="DNA_mis_repair"/>
    <property type="match status" value="1"/>
</dbReference>
<dbReference type="AlphaFoldDB" id="A0A2U1E2K5"/>
<proteinExistence type="inferred from homology"/>
<dbReference type="Pfam" id="PF13589">
    <property type="entry name" value="HATPase_c_3"/>
    <property type="match status" value="1"/>
</dbReference>
<dbReference type="Gene3D" id="3.30.1370.100">
    <property type="entry name" value="MutL, C-terminal domain, regulatory subdomain"/>
    <property type="match status" value="1"/>
</dbReference>
<evidence type="ECO:0000256" key="2">
    <source>
        <dbReference type="ARBA" id="ARBA00022763"/>
    </source>
</evidence>
<dbReference type="EMBL" id="QEKV01000006">
    <property type="protein sequence ID" value="PVY94186.1"/>
    <property type="molecule type" value="Genomic_DNA"/>
</dbReference>
<dbReference type="Gene3D" id="3.30.230.10">
    <property type="match status" value="1"/>
</dbReference>
<keyword evidence="7" id="KW-1185">Reference proteome</keyword>
<dbReference type="SUPFAM" id="SSF54211">
    <property type="entry name" value="Ribosomal protein S5 domain 2-like"/>
    <property type="match status" value="1"/>
</dbReference>
<dbReference type="GO" id="GO:0032300">
    <property type="term" value="C:mismatch repair complex"/>
    <property type="evidence" value="ECO:0007669"/>
    <property type="project" value="InterPro"/>
</dbReference>
<dbReference type="InterPro" id="IPR042121">
    <property type="entry name" value="MutL_C_regsub"/>
</dbReference>
<dbReference type="SMART" id="SM00853">
    <property type="entry name" value="MutL_C"/>
    <property type="match status" value="1"/>
</dbReference>
<dbReference type="GO" id="GO:0006298">
    <property type="term" value="P:mismatch repair"/>
    <property type="evidence" value="ECO:0007669"/>
    <property type="project" value="InterPro"/>
</dbReference>
<evidence type="ECO:0000259" key="5">
    <source>
        <dbReference type="SMART" id="SM01340"/>
    </source>
</evidence>
<keyword evidence="3" id="KW-0234">DNA repair</keyword>
<dbReference type="GO" id="GO:0005524">
    <property type="term" value="F:ATP binding"/>
    <property type="evidence" value="ECO:0007669"/>
    <property type="project" value="InterPro"/>
</dbReference>
<accession>A0A2U1E2K5</accession>
<dbReference type="Gene3D" id="3.30.565.10">
    <property type="entry name" value="Histidine kinase-like ATPase, C-terminal domain"/>
    <property type="match status" value="1"/>
</dbReference>
<dbReference type="CDD" id="cd00782">
    <property type="entry name" value="MutL_Trans"/>
    <property type="match status" value="1"/>
</dbReference>
<organism evidence="6 7">
    <name type="scientific">Ezakiella coagulans</name>
    <dbReference type="NCBI Taxonomy" id="46507"/>
    <lineage>
        <taxon>Bacteria</taxon>
        <taxon>Bacillati</taxon>
        <taxon>Bacillota</taxon>
        <taxon>Tissierellia</taxon>
        <taxon>Ezakiella</taxon>
    </lineage>
</organism>
<dbReference type="PANTHER" id="PTHR10073:SF12">
    <property type="entry name" value="DNA MISMATCH REPAIR PROTEIN MLH1"/>
    <property type="match status" value="1"/>
</dbReference>
<dbReference type="InterPro" id="IPR038973">
    <property type="entry name" value="MutL/Mlh/Pms-like"/>
</dbReference>
<gene>
    <name evidence="6" type="ORF">C7381_10659</name>
</gene>
<dbReference type="InterPro" id="IPR014762">
    <property type="entry name" value="DNA_mismatch_repair_CS"/>
</dbReference>
<feature type="domain" description="DNA mismatch repair protein S5" evidence="5">
    <location>
        <begin position="209"/>
        <end position="327"/>
    </location>
</feature>
<name>A0A2U1E2K5_9FIRM</name>
<dbReference type="InterPro" id="IPR002099">
    <property type="entry name" value="MutL/Mlh/PMS"/>
</dbReference>